<dbReference type="InterPro" id="IPR023187">
    <property type="entry name" value="Tscrpt_reg_MarR-type_CS"/>
</dbReference>
<accession>A0ABT7EUV0</accession>
<keyword evidence="2" id="KW-0238">DNA-binding</keyword>
<organism evidence="5 6">
    <name type="scientific">Pseudodonghicola flavimaris</name>
    <dbReference type="NCBI Taxonomy" id="3050036"/>
    <lineage>
        <taxon>Bacteria</taxon>
        <taxon>Pseudomonadati</taxon>
        <taxon>Pseudomonadota</taxon>
        <taxon>Alphaproteobacteria</taxon>
        <taxon>Rhodobacterales</taxon>
        <taxon>Paracoccaceae</taxon>
        <taxon>Pseudodonghicola</taxon>
    </lineage>
</organism>
<dbReference type="PANTHER" id="PTHR42756:SF1">
    <property type="entry name" value="TRANSCRIPTIONAL REPRESSOR OF EMRAB OPERON"/>
    <property type="match status" value="1"/>
</dbReference>
<dbReference type="SMART" id="SM00347">
    <property type="entry name" value="HTH_MARR"/>
    <property type="match status" value="1"/>
</dbReference>
<keyword evidence="1" id="KW-0805">Transcription regulation</keyword>
<reference evidence="5 6" key="1">
    <citation type="submission" date="2023-05" db="EMBL/GenBank/DDBJ databases">
        <title>Pseudodonghicola sp. nov.</title>
        <authorList>
            <person name="Huang J."/>
        </authorList>
    </citation>
    <scope>NUCLEOTIDE SEQUENCE [LARGE SCALE GENOMIC DNA]</scope>
    <source>
        <strain evidence="5 6">IC7</strain>
    </source>
</reference>
<dbReference type="PROSITE" id="PS01117">
    <property type="entry name" value="HTH_MARR_1"/>
    <property type="match status" value="1"/>
</dbReference>
<sequence>MTFSKDRSAGYLANHMARLFFAGLSRRIRPLGLAPAQFMVLLELWEEDGLSQADLVARLDVEQATMANTLARMARDGLIDRQPSPTDRRARLICLTARARALRPQAIAAAQAQNSEALAGLSTAEQAQFLALMKTVIATMQKRRDASPGPGGAAE</sequence>
<dbReference type="Gene3D" id="1.10.10.10">
    <property type="entry name" value="Winged helix-like DNA-binding domain superfamily/Winged helix DNA-binding domain"/>
    <property type="match status" value="1"/>
</dbReference>
<evidence type="ECO:0000256" key="3">
    <source>
        <dbReference type="ARBA" id="ARBA00023163"/>
    </source>
</evidence>
<dbReference type="PANTHER" id="PTHR42756">
    <property type="entry name" value="TRANSCRIPTIONAL REGULATOR, MARR"/>
    <property type="match status" value="1"/>
</dbReference>
<feature type="domain" description="HTH marR-type" evidence="4">
    <location>
        <begin position="1"/>
        <end position="138"/>
    </location>
</feature>
<dbReference type="Proteomes" id="UP001243757">
    <property type="component" value="Unassembled WGS sequence"/>
</dbReference>
<evidence type="ECO:0000259" key="4">
    <source>
        <dbReference type="PROSITE" id="PS50995"/>
    </source>
</evidence>
<name>A0ABT7EUV0_9RHOB</name>
<proteinExistence type="predicted"/>
<dbReference type="PRINTS" id="PR00598">
    <property type="entry name" value="HTHMARR"/>
</dbReference>
<evidence type="ECO:0000313" key="5">
    <source>
        <dbReference type="EMBL" id="MDK3016107.1"/>
    </source>
</evidence>
<dbReference type="SUPFAM" id="SSF46785">
    <property type="entry name" value="Winged helix' DNA-binding domain"/>
    <property type="match status" value="1"/>
</dbReference>
<dbReference type="InterPro" id="IPR036390">
    <property type="entry name" value="WH_DNA-bd_sf"/>
</dbReference>
<dbReference type="InterPro" id="IPR036388">
    <property type="entry name" value="WH-like_DNA-bd_sf"/>
</dbReference>
<dbReference type="PROSITE" id="PS50995">
    <property type="entry name" value="HTH_MARR_2"/>
    <property type="match status" value="1"/>
</dbReference>
<comment type="caution">
    <text evidence="5">The sequence shown here is derived from an EMBL/GenBank/DDBJ whole genome shotgun (WGS) entry which is preliminary data.</text>
</comment>
<gene>
    <name evidence="5" type="ORF">QO033_00380</name>
</gene>
<keyword evidence="6" id="KW-1185">Reference proteome</keyword>
<evidence type="ECO:0000256" key="2">
    <source>
        <dbReference type="ARBA" id="ARBA00023125"/>
    </source>
</evidence>
<evidence type="ECO:0000256" key="1">
    <source>
        <dbReference type="ARBA" id="ARBA00023015"/>
    </source>
</evidence>
<keyword evidence="3" id="KW-0804">Transcription</keyword>
<protein>
    <submittedName>
        <fullName evidence="5">MarR family transcriptional regulator</fullName>
    </submittedName>
</protein>
<dbReference type="InterPro" id="IPR000835">
    <property type="entry name" value="HTH_MarR-typ"/>
</dbReference>
<evidence type="ECO:0000313" key="6">
    <source>
        <dbReference type="Proteomes" id="UP001243757"/>
    </source>
</evidence>
<dbReference type="Pfam" id="PF12802">
    <property type="entry name" value="MarR_2"/>
    <property type="match status" value="1"/>
</dbReference>
<dbReference type="EMBL" id="JASNJD010000001">
    <property type="protein sequence ID" value="MDK3016107.1"/>
    <property type="molecule type" value="Genomic_DNA"/>
</dbReference>